<feature type="transmembrane region" description="Helical" evidence="1">
    <location>
        <begin position="135"/>
        <end position="156"/>
    </location>
</feature>
<name>A0A7D4U407_9MICO</name>
<keyword evidence="1" id="KW-0812">Transmembrane</keyword>
<dbReference type="RefSeq" id="WP_172989486.1">
    <property type="nucleotide sequence ID" value="NZ_CP054038.1"/>
</dbReference>
<evidence type="ECO:0000259" key="2">
    <source>
        <dbReference type="Pfam" id="PF07853"/>
    </source>
</evidence>
<reference evidence="3 4" key="1">
    <citation type="submission" date="2020-05" db="EMBL/GenBank/DDBJ databases">
        <title>Strain PA2F3 complete genome.</title>
        <authorList>
            <person name="Kim Y.-S."/>
            <person name="Kim S.-J."/>
            <person name="Jung H.-k."/>
            <person name="Kim S.-E."/>
            <person name="Kim K.-H."/>
        </authorList>
    </citation>
    <scope>NUCLEOTIDE SEQUENCE [LARGE SCALE GENOMIC DNA]</scope>
    <source>
        <strain evidence="3 4">PA2F3</strain>
    </source>
</reference>
<dbReference type="Proteomes" id="UP000502498">
    <property type="component" value="Chromosome"/>
</dbReference>
<sequence length="339" mass="35445">MTDHRPAGTPHTIGRFVAVALILPITLTVIAVVVQLVALPRVPDVVASHWRASGLPDGFAPSWLNPLMTAVLGLGIPALLALCALPGLRRGDRGASYRLLGSLSAATTVLITVLLTWTLVIQIDVQDPATVELPFWPAILPVFALAVAIGVIAWFAQPRDYPAPGSTAAAAPLALTPGETAVWMRHVSIARAGLIVLVSAVLLIVGLAIGAWVVGADTTVAWILTGVALVLLVLVATTATFHVRVDEHGLAVDSVLGIPRFRVPLERIEHASVIEVDPMGQFGGWGLRLAADGRFGVVLRTGEAIEVARTGKKPFVVTVDDAATGAALLEGLRARADAE</sequence>
<dbReference type="Pfam" id="PF07853">
    <property type="entry name" value="DUF1648"/>
    <property type="match status" value="1"/>
</dbReference>
<keyword evidence="1" id="KW-1133">Transmembrane helix</keyword>
<proteinExistence type="predicted"/>
<organism evidence="3 4">
    <name type="scientific">Microbacterium hominis</name>
    <dbReference type="NCBI Taxonomy" id="162426"/>
    <lineage>
        <taxon>Bacteria</taxon>
        <taxon>Bacillati</taxon>
        <taxon>Actinomycetota</taxon>
        <taxon>Actinomycetes</taxon>
        <taxon>Micrococcales</taxon>
        <taxon>Microbacteriaceae</taxon>
        <taxon>Microbacterium</taxon>
    </lineage>
</organism>
<feature type="transmembrane region" description="Helical" evidence="1">
    <location>
        <begin position="220"/>
        <end position="241"/>
    </location>
</feature>
<dbReference type="EMBL" id="CP054038">
    <property type="protein sequence ID" value="QKJ19045.1"/>
    <property type="molecule type" value="Genomic_DNA"/>
</dbReference>
<evidence type="ECO:0000313" key="4">
    <source>
        <dbReference type="Proteomes" id="UP000502498"/>
    </source>
</evidence>
<protein>
    <submittedName>
        <fullName evidence="3">DUF1648 domain-containing protein</fullName>
    </submittedName>
</protein>
<evidence type="ECO:0000256" key="1">
    <source>
        <dbReference type="SAM" id="Phobius"/>
    </source>
</evidence>
<feature type="domain" description="DUF1648" evidence="2">
    <location>
        <begin position="27"/>
        <end position="68"/>
    </location>
</feature>
<gene>
    <name evidence="3" type="ORF">HQM25_06410</name>
</gene>
<dbReference type="AlphaFoldDB" id="A0A7D4U407"/>
<feature type="transmembrane region" description="Helical" evidence="1">
    <location>
        <begin position="100"/>
        <end position="123"/>
    </location>
</feature>
<keyword evidence="1" id="KW-0472">Membrane</keyword>
<feature type="transmembrane region" description="Helical" evidence="1">
    <location>
        <begin position="194"/>
        <end position="214"/>
    </location>
</feature>
<dbReference type="InterPro" id="IPR012867">
    <property type="entry name" value="DUF1648"/>
</dbReference>
<feature type="transmembrane region" description="Helical" evidence="1">
    <location>
        <begin position="67"/>
        <end position="88"/>
    </location>
</feature>
<evidence type="ECO:0000313" key="3">
    <source>
        <dbReference type="EMBL" id="QKJ19045.1"/>
    </source>
</evidence>
<accession>A0A7D4U407</accession>
<feature type="transmembrane region" description="Helical" evidence="1">
    <location>
        <begin position="12"/>
        <end position="38"/>
    </location>
</feature>